<keyword evidence="1" id="KW-0175">Coiled coil</keyword>
<protein>
    <recommendedName>
        <fullName evidence="4">Syntaxin 6 N-terminal domain-containing protein</fullName>
    </recommendedName>
</protein>
<reference evidence="2 3" key="1">
    <citation type="submission" date="2022-03" db="EMBL/GenBank/DDBJ databases">
        <title>Pseudonocardia alaer sp. nov., a novel actinomycete isolated from reed forest soil.</title>
        <authorList>
            <person name="Wang L."/>
        </authorList>
    </citation>
    <scope>NUCLEOTIDE SEQUENCE [LARGE SCALE GENOMIC DNA]</scope>
    <source>
        <strain evidence="2 3">Y-16303</strain>
    </source>
</reference>
<dbReference type="RefSeq" id="WP_241040505.1">
    <property type="nucleotide sequence ID" value="NZ_BAAAJF010000014.1"/>
</dbReference>
<proteinExistence type="predicted"/>
<evidence type="ECO:0000313" key="2">
    <source>
        <dbReference type="EMBL" id="MCH6169846.1"/>
    </source>
</evidence>
<comment type="caution">
    <text evidence="2">The sequence shown here is derived from an EMBL/GenBank/DDBJ whole genome shotgun (WGS) entry which is preliminary data.</text>
</comment>
<sequence length="108" mass="12350">MATVGSTVGGAVKATRGWAQRRADRRAVARFAEFWQALQEVGDALAEAQRASKNAEDTRWKARNQRHWNIATVDEVRGSLRRCKSSLRIVSAQAKRFEPQLIEKDWRR</sequence>
<evidence type="ECO:0000313" key="3">
    <source>
        <dbReference type="Proteomes" id="UP001299970"/>
    </source>
</evidence>
<organism evidence="2 3">
    <name type="scientific">Pseudonocardia alaniniphila</name>
    <dbReference type="NCBI Taxonomy" id="75291"/>
    <lineage>
        <taxon>Bacteria</taxon>
        <taxon>Bacillati</taxon>
        <taxon>Actinomycetota</taxon>
        <taxon>Actinomycetes</taxon>
        <taxon>Pseudonocardiales</taxon>
        <taxon>Pseudonocardiaceae</taxon>
        <taxon>Pseudonocardia</taxon>
    </lineage>
</organism>
<dbReference type="EMBL" id="JAKXMK010000028">
    <property type="protein sequence ID" value="MCH6169846.1"/>
    <property type="molecule type" value="Genomic_DNA"/>
</dbReference>
<evidence type="ECO:0008006" key="4">
    <source>
        <dbReference type="Google" id="ProtNLM"/>
    </source>
</evidence>
<gene>
    <name evidence="2" type="ORF">MMF94_29450</name>
</gene>
<dbReference type="Proteomes" id="UP001299970">
    <property type="component" value="Unassembled WGS sequence"/>
</dbReference>
<evidence type="ECO:0000256" key="1">
    <source>
        <dbReference type="SAM" id="Coils"/>
    </source>
</evidence>
<name>A0ABS9TMT8_9PSEU</name>
<feature type="coiled-coil region" evidence="1">
    <location>
        <begin position="38"/>
        <end position="65"/>
    </location>
</feature>
<keyword evidence="3" id="KW-1185">Reference proteome</keyword>
<accession>A0ABS9TMT8</accession>